<feature type="region of interest" description="Disordered" evidence="4">
    <location>
        <begin position="228"/>
        <end position="250"/>
    </location>
</feature>
<keyword evidence="2" id="KW-0677">Repeat</keyword>
<dbReference type="Pfam" id="PF13499">
    <property type="entry name" value="EF-hand_7"/>
    <property type="match status" value="1"/>
</dbReference>
<comment type="caution">
    <text evidence="6">The sequence shown here is derived from an EMBL/GenBank/DDBJ whole genome shotgun (WGS) entry which is preliminary data.</text>
</comment>
<feature type="region of interest" description="Disordered" evidence="4">
    <location>
        <begin position="188"/>
        <end position="216"/>
    </location>
</feature>
<dbReference type="SMART" id="SM00054">
    <property type="entry name" value="EFh"/>
    <property type="match status" value="4"/>
</dbReference>
<dbReference type="OrthoDB" id="444540at2759"/>
<organism evidence="6 7">
    <name type="scientific">Diacronema lutheri</name>
    <name type="common">Unicellular marine alga</name>
    <name type="synonym">Monochrysis lutheri</name>
    <dbReference type="NCBI Taxonomy" id="2081491"/>
    <lineage>
        <taxon>Eukaryota</taxon>
        <taxon>Haptista</taxon>
        <taxon>Haptophyta</taxon>
        <taxon>Pavlovophyceae</taxon>
        <taxon>Pavlovales</taxon>
        <taxon>Pavlovaceae</taxon>
        <taxon>Diacronema</taxon>
    </lineage>
</organism>
<dbReference type="PROSITE" id="PS00018">
    <property type="entry name" value="EF_HAND_1"/>
    <property type="match status" value="3"/>
</dbReference>
<gene>
    <name evidence="6" type="ORF">KFE25_006636</name>
</gene>
<evidence type="ECO:0000256" key="3">
    <source>
        <dbReference type="ARBA" id="ARBA00022837"/>
    </source>
</evidence>
<dbReference type="CDD" id="cd00051">
    <property type="entry name" value="EFh"/>
    <property type="match status" value="1"/>
</dbReference>
<dbReference type="InterPro" id="IPR011992">
    <property type="entry name" value="EF-hand-dom_pair"/>
</dbReference>
<protein>
    <recommendedName>
        <fullName evidence="5">EF-hand domain-containing protein</fullName>
    </recommendedName>
</protein>
<dbReference type="InterPro" id="IPR051581">
    <property type="entry name" value="Ca-bind"/>
</dbReference>
<proteinExistence type="predicted"/>
<keyword evidence="3" id="KW-0106">Calcium</keyword>
<evidence type="ECO:0000256" key="1">
    <source>
        <dbReference type="ARBA" id="ARBA00022723"/>
    </source>
</evidence>
<evidence type="ECO:0000259" key="5">
    <source>
        <dbReference type="PROSITE" id="PS50222"/>
    </source>
</evidence>
<feature type="domain" description="EF-hand" evidence="5">
    <location>
        <begin position="499"/>
        <end position="534"/>
    </location>
</feature>
<evidence type="ECO:0000256" key="4">
    <source>
        <dbReference type="SAM" id="MobiDB-lite"/>
    </source>
</evidence>
<dbReference type="SUPFAM" id="SSF47473">
    <property type="entry name" value="EF-hand"/>
    <property type="match status" value="1"/>
</dbReference>
<accession>A0A8J5XW05</accession>
<dbReference type="Proteomes" id="UP000751190">
    <property type="component" value="Unassembled WGS sequence"/>
</dbReference>
<dbReference type="Gene3D" id="1.10.238.10">
    <property type="entry name" value="EF-hand"/>
    <property type="match status" value="3"/>
</dbReference>
<feature type="domain" description="EF-hand" evidence="5">
    <location>
        <begin position="441"/>
        <end position="476"/>
    </location>
</feature>
<keyword evidence="7" id="KW-1185">Reference proteome</keyword>
<feature type="domain" description="EF-hand" evidence="5">
    <location>
        <begin position="540"/>
        <end position="575"/>
    </location>
</feature>
<dbReference type="PANTHER" id="PTHR34524:SF6">
    <property type="entry name" value="CALCYPHOSINE LIKE"/>
    <property type="match status" value="1"/>
</dbReference>
<feature type="compositionally biased region" description="Low complexity" evidence="4">
    <location>
        <begin position="231"/>
        <end position="248"/>
    </location>
</feature>
<evidence type="ECO:0000256" key="2">
    <source>
        <dbReference type="ARBA" id="ARBA00022737"/>
    </source>
</evidence>
<dbReference type="PROSITE" id="PS50222">
    <property type="entry name" value="EF_HAND_2"/>
    <property type="match status" value="4"/>
</dbReference>
<evidence type="ECO:0000313" key="6">
    <source>
        <dbReference type="EMBL" id="KAG8467584.1"/>
    </source>
</evidence>
<evidence type="ECO:0000313" key="7">
    <source>
        <dbReference type="Proteomes" id="UP000751190"/>
    </source>
</evidence>
<keyword evidence="1" id="KW-0479">Metal-binding</keyword>
<dbReference type="InterPro" id="IPR002048">
    <property type="entry name" value="EF_hand_dom"/>
</dbReference>
<dbReference type="AlphaFoldDB" id="A0A8J5XW05"/>
<reference evidence="6" key="1">
    <citation type="submission" date="2021-05" db="EMBL/GenBank/DDBJ databases">
        <title>The genome of the haptophyte Pavlova lutheri (Diacronema luteri, Pavlovales) - a model for lipid biosynthesis in eukaryotic algae.</title>
        <authorList>
            <person name="Hulatt C.J."/>
            <person name="Posewitz M.C."/>
        </authorList>
    </citation>
    <scope>NUCLEOTIDE SEQUENCE</scope>
    <source>
        <strain evidence="6">NIVA-4/92</strain>
    </source>
</reference>
<dbReference type="EMBL" id="JAGTXO010000005">
    <property type="protein sequence ID" value="KAG8467584.1"/>
    <property type="molecule type" value="Genomic_DNA"/>
</dbReference>
<name>A0A8J5XW05_DIALT</name>
<dbReference type="GO" id="GO:0005509">
    <property type="term" value="F:calcium ion binding"/>
    <property type="evidence" value="ECO:0007669"/>
    <property type="project" value="InterPro"/>
</dbReference>
<dbReference type="InterPro" id="IPR018247">
    <property type="entry name" value="EF_Hand_1_Ca_BS"/>
</dbReference>
<feature type="domain" description="EF-hand" evidence="5">
    <location>
        <begin position="623"/>
        <end position="658"/>
    </location>
</feature>
<dbReference type="PANTHER" id="PTHR34524">
    <property type="entry name" value="CALCYPHOSIN"/>
    <property type="match status" value="1"/>
</dbReference>
<sequence length="679" mass="73330">MRPSTADGFGSRARREFAVAHRRAEPGPGRYNVWSSQHHASPLDALSRSAGVGSPPAGVSRGGLGRLPIAGLASDAQRAVHHRDHTSRGLQGRAIVTAHEPTDVARLAKDLNTLGARALGGRSPIGVEDDAGVLARAGPTDAERRRAFDEYARVMGEPEAEPLAHHRAPYGAPDARPGSASAIAELARRGEPRASSASYGSFHAEPPPAGRPPLYDEDLAYEQGRRDALRSASAGNTAATVAGAGARRAIPDERERRAHHYEWGSPAPHEQLRPAVDAWVRAASPPRARERAAADADGGATWHSLRPLMRQLSRSAWLRSKLGSADGAAHGARDDPPISARGASLAEIELRLWLPADEPHAGELRAPAAPTAAHISARHVDALEASLRALLETMQVSAGSRSKAMRRLFADFPLGASALHDGGIGADDFARMLVATRVQWANAQTARALFERYDFDGSRTLTAPELEAMLFREGRGARARATIGRVREALAERGASGAESMQDSVRQFRIFDRDGSGSVDRAEFARGLQLCLGGTSIWPLSRGDLECLFTTFDRDGDGHVAFEEFALSVRSPLPDARLDVVLRAYDKLCAVARADPREGVRLGEIARQYDAARHPRVAQRRATEGQVLAAYLAGFDKDNNEVVTLGEFVEYYTWLGWSIGDDRLFEQMIVESLHLDSHR</sequence>